<dbReference type="GO" id="GO:0042105">
    <property type="term" value="C:alpha-beta T cell receptor complex"/>
    <property type="evidence" value="ECO:0007669"/>
    <property type="project" value="Ensembl"/>
</dbReference>
<evidence type="ECO:0000256" key="3">
    <source>
        <dbReference type="SAM" id="SignalP"/>
    </source>
</evidence>
<dbReference type="InterPro" id="IPR036179">
    <property type="entry name" value="Ig-like_dom_sf"/>
</dbReference>
<dbReference type="PANTHER" id="PTHR23268">
    <property type="entry name" value="T-CELL RECEPTOR BETA CHAIN"/>
    <property type="match status" value="1"/>
</dbReference>
<dbReference type="Pfam" id="PF07686">
    <property type="entry name" value="V-set"/>
    <property type="match status" value="1"/>
</dbReference>
<evidence type="ECO:0000259" key="4">
    <source>
        <dbReference type="PROSITE" id="PS50835"/>
    </source>
</evidence>
<organism evidence="5 6">
    <name type="scientific">Neovison vison</name>
    <name type="common">American mink</name>
    <name type="synonym">Mustela vison</name>
    <dbReference type="NCBI Taxonomy" id="452646"/>
    <lineage>
        <taxon>Eukaryota</taxon>
        <taxon>Metazoa</taxon>
        <taxon>Chordata</taxon>
        <taxon>Craniata</taxon>
        <taxon>Vertebrata</taxon>
        <taxon>Euteleostomi</taxon>
        <taxon>Mammalia</taxon>
        <taxon>Eutheria</taxon>
        <taxon>Laurasiatheria</taxon>
        <taxon>Carnivora</taxon>
        <taxon>Caniformia</taxon>
        <taxon>Musteloidea</taxon>
        <taxon>Mustelidae</taxon>
        <taxon>Mustelinae</taxon>
        <taxon>Neogale</taxon>
    </lineage>
</organism>
<keyword evidence="2" id="KW-0391">Immunity</keyword>
<dbReference type="PROSITE" id="PS50835">
    <property type="entry name" value="IG_LIKE"/>
    <property type="match status" value="1"/>
</dbReference>
<dbReference type="InterPro" id="IPR013783">
    <property type="entry name" value="Ig-like_fold"/>
</dbReference>
<dbReference type="InterPro" id="IPR050413">
    <property type="entry name" value="TCR_beta_variable"/>
</dbReference>
<dbReference type="AlphaFoldDB" id="A0A8C7BUI3"/>
<reference evidence="5" key="1">
    <citation type="submission" date="2025-08" db="UniProtKB">
        <authorList>
            <consortium name="Ensembl"/>
        </authorList>
    </citation>
    <scope>IDENTIFICATION</scope>
</reference>
<dbReference type="Gene3D" id="2.60.40.10">
    <property type="entry name" value="Immunoglobulins"/>
    <property type="match status" value="1"/>
</dbReference>
<evidence type="ECO:0000313" key="6">
    <source>
        <dbReference type="Proteomes" id="UP000694425"/>
    </source>
</evidence>
<dbReference type="InterPro" id="IPR007110">
    <property type="entry name" value="Ig-like_dom"/>
</dbReference>
<evidence type="ECO:0000313" key="5">
    <source>
        <dbReference type="Ensembl" id="ENSNVIP00000025713.1"/>
    </source>
</evidence>
<dbReference type="GO" id="GO:0007166">
    <property type="term" value="P:cell surface receptor signaling pathway"/>
    <property type="evidence" value="ECO:0007669"/>
    <property type="project" value="TreeGrafter"/>
</dbReference>
<keyword evidence="6" id="KW-1185">Reference proteome</keyword>
<name>A0A8C7BUI3_NEOVI</name>
<dbReference type="GO" id="GO:0002376">
    <property type="term" value="P:immune system process"/>
    <property type="evidence" value="ECO:0007669"/>
    <property type="project" value="UniProtKB-KW"/>
</dbReference>
<accession>A0A8C7BUI3</accession>
<dbReference type="SMART" id="SM00406">
    <property type="entry name" value="IGv"/>
    <property type="match status" value="1"/>
</dbReference>
<dbReference type="PANTHER" id="PTHR23268:SF28">
    <property type="entry name" value="T CELL RECEPTOR BETA VARIABLE 19"/>
    <property type="match status" value="1"/>
</dbReference>
<dbReference type="InterPro" id="IPR013106">
    <property type="entry name" value="Ig_V-set"/>
</dbReference>
<dbReference type="GeneTree" id="ENSGT00940000163545"/>
<dbReference type="SUPFAM" id="SSF48726">
    <property type="entry name" value="Immunoglobulin"/>
    <property type="match status" value="1"/>
</dbReference>
<reference evidence="5" key="2">
    <citation type="submission" date="2025-09" db="UniProtKB">
        <authorList>
            <consortium name="Ensembl"/>
        </authorList>
    </citation>
    <scope>IDENTIFICATION</scope>
</reference>
<dbReference type="Ensembl" id="ENSNVIT00000029813.1">
    <property type="protein sequence ID" value="ENSNVIP00000025713.1"/>
    <property type="gene ID" value="ENSNVIG00000019892.1"/>
</dbReference>
<dbReference type="SMART" id="SM00409">
    <property type="entry name" value="IG"/>
    <property type="match status" value="1"/>
</dbReference>
<feature type="signal peptide" evidence="3">
    <location>
        <begin position="1"/>
        <end position="21"/>
    </location>
</feature>
<feature type="domain" description="Ig-like" evidence="4">
    <location>
        <begin position="34"/>
        <end position="121"/>
    </location>
</feature>
<evidence type="ECO:0000256" key="2">
    <source>
        <dbReference type="ARBA" id="ARBA00022859"/>
    </source>
</evidence>
<sequence>MGNQVICGVTLCLLRAGTTDGGINQTPKYLFKEEGREVTLKCEQDFNHVYMYWYRQDPGQGLRLIYYSPLKDDVQRGDRPEGYIASRGKKTIFFLTVTSTRKNHTALYFCASTLGPDPSASTLWYCFSKSIKLL</sequence>
<protein>
    <submittedName>
        <fullName evidence="5">T cell receptor beta variable 19</fullName>
    </submittedName>
</protein>
<evidence type="ECO:0000256" key="1">
    <source>
        <dbReference type="ARBA" id="ARBA00022729"/>
    </source>
</evidence>
<keyword evidence="1 3" id="KW-0732">Signal</keyword>
<proteinExistence type="predicted"/>
<feature type="chain" id="PRO_5034737303" evidence="3">
    <location>
        <begin position="22"/>
        <end position="134"/>
    </location>
</feature>
<dbReference type="InterPro" id="IPR003599">
    <property type="entry name" value="Ig_sub"/>
</dbReference>
<dbReference type="Proteomes" id="UP000694425">
    <property type="component" value="Unplaced"/>
</dbReference>